<evidence type="ECO:0000313" key="3">
    <source>
        <dbReference type="EMBL" id="MBB6457245.1"/>
    </source>
</evidence>
<dbReference type="Proteomes" id="UP000578000">
    <property type="component" value="Unassembled WGS sequence"/>
</dbReference>
<evidence type="ECO:0000256" key="1">
    <source>
        <dbReference type="SAM" id="Coils"/>
    </source>
</evidence>
<evidence type="ECO:0000313" key="4">
    <source>
        <dbReference type="Proteomes" id="UP000578000"/>
    </source>
</evidence>
<reference evidence="3 4" key="1">
    <citation type="submission" date="2020-08" db="EMBL/GenBank/DDBJ databases">
        <title>Genomic Encyclopedia of Type Strains, Phase IV (KMG-IV): sequencing the most valuable type-strain genomes for metagenomic binning, comparative biology and taxonomic classification.</title>
        <authorList>
            <person name="Goeker M."/>
        </authorList>
    </citation>
    <scope>NUCLEOTIDE SEQUENCE [LARGE SCALE GENOMIC DNA]</scope>
    <source>
        <strain evidence="3 4">DSM 4491</strain>
    </source>
</reference>
<feature type="coiled-coil region" evidence="1">
    <location>
        <begin position="54"/>
        <end position="95"/>
    </location>
</feature>
<dbReference type="AlphaFoldDB" id="A0A841QFU9"/>
<keyword evidence="4" id="KW-1185">Reference proteome</keyword>
<protein>
    <submittedName>
        <fullName evidence="3">Uncharacterized protein</fullName>
    </submittedName>
</protein>
<sequence>MMLDLERLRKIWTLVERGGSAGERAAAKDRACAIAGRHGYVLEDIPVLLAGGNVHKAREVRERQQREKETQRQEAEEALAKKAALKAHRQALRDQANEITGRYEGRLFHVMPDEHILVEAVQSYALPGWRAGYDWSSSALEALRSALPLSKTIDDALAELNHWITLRDDRQFVRRAYRQASQDEDVMPEAVLKRMVILADLVQFELPINTIDDLMKRVSFQMDTRKGRQMSEAINLEAILRDLAAVRQTHISETEELKTHIRETEAPEPPDPVQTTCPPKPRHNTATGRRKEIEAILASPDSQKMTLREIASLVGG</sequence>
<name>A0A841QFU9_9PROT</name>
<dbReference type="RefSeq" id="WP_166114703.1">
    <property type="nucleotide sequence ID" value="NZ_BAABDB010000032.1"/>
</dbReference>
<gene>
    <name evidence="3" type="ORF">HNR55_001836</name>
</gene>
<organism evidence="3 4">
    <name type="scientific">Acetobacter lovaniensis</name>
    <dbReference type="NCBI Taxonomy" id="104100"/>
    <lineage>
        <taxon>Bacteria</taxon>
        <taxon>Pseudomonadati</taxon>
        <taxon>Pseudomonadota</taxon>
        <taxon>Alphaproteobacteria</taxon>
        <taxon>Acetobacterales</taxon>
        <taxon>Acetobacteraceae</taxon>
        <taxon>Acetobacter</taxon>
    </lineage>
</organism>
<comment type="caution">
    <text evidence="3">The sequence shown here is derived from an EMBL/GenBank/DDBJ whole genome shotgun (WGS) entry which is preliminary data.</text>
</comment>
<accession>A0A841QFU9</accession>
<dbReference type="EMBL" id="JACHIE010000007">
    <property type="protein sequence ID" value="MBB6457245.1"/>
    <property type="molecule type" value="Genomic_DNA"/>
</dbReference>
<feature type="region of interest" description="Disordered" evidence="2">
    <location>
        <begin position="256"/>
        <end position="289"/>
    </location>
</feature>
<evidence type="ECO:0000256" key="2">
    <source>
        <dbReference type="SAM" id="MobiDB-lite"/>
    </source>
</evidence>
<proteinExistence type="predicted"/>
<feature type="compositionally biased region" description="Basic and acidic residues" evidence="2">
    <location>
        <begin position="256"/>
        <end position="265"/>
    </location>
</feature>
<keyword evidence="1" id="KW-0175">Coiled coil</keyword>